<evidence type="ECO:0000256" key="5">
    <source>
        <dbReference type="ARBA" id="ARBA00047942"/>
    </source>
</evidence>
<dbReference type="Proteomes" id="UP000598146">
    <property type="component" value="Unassembled WGS sequence"/>
</dbReference>
<reference evidence="8" key="1">
    <citation type="submission" date="2020-11" db="EMBL/GenBank/DDBJ databases">
        <title>Isolation and identification of active actinomycetes.</title>
        <authorList>
            <person name="Sun X."/>
        </authorList>
    </citation>
    <scope>NUCLEOTIDE SEQUENCE</scope>
    <source>
        <strain evidence="8">NEAU-A11</strain>
    </source>
</reference>
<dbReference type="SUPFAM" id="SSF53335">
    <property type="entry name" value="S-adenosyl-L-methionine-dependent methyltransferases"/>
    <property type="match status" value="1"/>
</dbReference>
<evidence type="ECO:0000259" key="7">
    <source>
        <dbReference type="Pfam" id="PF20466"/>
    </source>
</evidence>
<keyword evidence="2" id="KW-0489">Methyltransferase</keyword>
<dbReference type="GO" id="GO:0003676">
    <property type="term" value="F:nucleic acid binding"/>
    <property type="evidence" value="ECO:0007669"/>
    <property type="project" value="InterPro"/>
</dbReference>
<gene>
    <name evidence="8" type="ORF">I4J89_26175</name>
</gene>
<evidence type="ECO:0000256" key="2">
    <source>
        <dbReference type="ARBA" id="ARBA00022603"/>
    </source>
</evidence>
<dbReference type="EMBL" id="JADQTO010000013">
    <property type="protein sequence ID" value="MBG0564942.1"/>
    <property type="molecule type" value="Genomic_DNA"/>
</dbReference>
<evidence type="ECO:0000256" key="4">
    <source>
        <dbReference type="ARBA" id="ARBA00022691"/>
    </source>
</evidence>
<dbReference type="GO" id="GO:0009007">
    <property type="term" value="F:site-specific DNA-methyltransferase (adenine-specific) activity"/>
    <property type="evidence" value="ECO:0007669"/>
    <property type="project" value="UniProtKB-EC"/>
</dbReference>
<sequence>MSPAHRTRRAADYDHKKWLSLIEVSGPFLSVPVLRQTWPALDALDKTSRERLRARHADWRTDPAAGRDTWLAYVLGDLLEWGDALHGEGLDGLAVPVAEHDTMLTAGFALVQPGKEIKSDTVRVIGVIVPTGTRPASRIPGSTWAATPVDRLAQMCRHHGIELGLATDGRFFTLVWAPRSGATTTATFDAVAWPEAAERDVVRAFVSLLRRSRFFAVPDEQRLVPLLRESLDNQEEITEALGVQVRQAVELLVAAFGRIDVNDRRLGGRGLRDVDAHEVYRGAVSVMMRIVFLLFAEERKLLPADNELYATAYSAGRLCSELEARVTEGSEEDLEHSTAAWQRLIALGNAVYAGVDHPRLTMHGHDGSLFDPDGMPWLPLNVDDRTVLHMLRSVRYVQIGRGAKTSERRTVSFRTLDVEQIGYVYEGLLAIEGFRAGDVVVGLIGGGEVRLSELEDRAERHRDTGAGAALARRLTPLDGAEVEEARTKLLAVTGGDDLLSERLLPFHGLIRTDLRDLPVVILPGALFVTESALRRNTGTHYTPRFLAEEVVENALEPLVYQPGPLQTADRSRWRRRSAAGILSLKVADIAMGSAAFLVAAARYLAGHLIEAWIAEGRPDDELLVSEARRQIIEHCLYGVDINPMAVEMAKLSLWLVSMDAVRPFTFLDDRLVAGDSLLGITSLDQLEAMHLKADRGRVRLRGVGDLIARAAEERREIAEMTSGIAEKHSRLDAVESRTDRLHLPADLIVGAALANARRGDRALDAAAAEAARLASGDDEAARSRLKRWLATGAVEGGFARKPLHWPLTFPEVFENGGFDAIVGNPPFLGGLKLKSALGESYRDYLVELLGNGVRGVRGTGDLAAYFVLRAHQLLNGTGQTGLLATNTLAQGDSRKVGLDQLLADGVTIRRSVKSAPWPSRSATLEYCALWTSRSALGPDAQRVADGRVVADIGSSLDPGSRAAGRPERLAANAGRAFVGVYVLGLGFTVERSRARELIAADPRNRDVLFPYLIGEDVNSHPQCLAGRWIINFRDWPEPRARSYPELFSQVERLVKPERLANTYSKAARERWWQFMALRPNLIRAIAGSEQVIVIALVSRTVMPVLVRTDQVLSNMLGVFTTDDTAMLALLSSAPHYWWAVSRASSMKADLRYTLADVFETLPLPELTEELRGLGKELDAFRAEVMLRRRAGLTATYNLVFDPACRDDDILELRRLHRAIDVATCRAYGWDDLLEQGLDHGFHRSGTYVRYTVGPDAQREIVDRLLELNHRRHAAEGAAGLNDLRGRPE</sequence>
<evidence type="ECO:0000256" key="1">
    <source>
        <dbReference type="ARBA" id="ARBA00011900"/>
    </source>
</evidence>
<dbReference type="Pfam" id="PF20466">
    <property type="entry name" value="MmeI_TRD"/>
    <property type="match status" value="1"/>
</dbReference>
<keyword evidence="9" id="KW-1185">Reference proteome</keyword>
<evidence type="ECO:0000313" key="9">
    <source>
        <dbReference type="Proteomes" id="UP000598146"/>
    </source>
</evidence>
<feature type="domain" description="Type II methyltransferase M.TaqI-like" evidence="6">
    <location>
        <begin position="634"/>
        <end position="894"/>
    </location>
</feature>
<dbReference type="PROSITE" id="PS00092">
    <property type="entry name" value="N6_MTASE"/>
    <property type="match status" value="1"/>
</dbReference>
<dbReference type="EC" id="2.1.1.72" evidence="1"/>
<name>A0A931FZN1_9ACTN</name>
<feature type="domain" description="MmeI-like target recognition" evidence="7">
    <location>
        <begin position="987"/>
        <end position="1166"/>
    </location>
</feature>
<dbReference type="GO" id="GO:0006304">
    <property type="term" value="P:DNA modification"/>
    <property type="evidence" value="ECO:0007669"/>
    <property type="project" value="InterPro"/>
</dbReference>
<dbReference type="Pfam" id="PF07669">
    <property type="entry name" value="Eco57I"/>
    <property type="match status" value="1"/>
</dbReference>
<dbReference type="InterPro" id="IPR002052">
    <property type="entry name" value="DNA_methylase_N6_adenine_CS"/>
</dbReference>
<accession>A0A931FZN1</accession>
<evidence type="ECO:0000256" key="3">
    <source>
        <dbReference type="ARBA" id="ARBA00022679"/>
    </source>
</evidence>
<dbReference type="PRINTS" id="PR00507">
    <property type="entry name" value="N12N6MTFRASE"/>
</dbReference>
<comment type="caution">
    <text evidence="8">The sequence shown here is derived from an EMBL/GenBank/DDBJ whole genome shotgun (WGS) entry which is preliminary data.</text>
</comment>
<dbReference type="InterPro" id="IPR011639">
    <property type="entry name" value="MethylTrfase_TaqI-like_dom"/>
</dbReference>
<dbReference type="PANTHER" id="PTHR33841">
    <property type="entry name" value="DNA METHYLTRANSFERASE YEEA-RELATED"/>
    <property type="match status" value="1"/>
</dbReference>
<dbReference type="InterPro" id="IPR050953">
    <property type="entry name" value="N4_N6_ade-DNA_methylase"/>
</dbReference>
<dbReference type="InterPro" id="IPR046820">
    <property type="entry name" value="MmeI_TRD"/>
</dbReference>
<dbReference type="Gene3D" id="3.40.50.150">
    <property type="entry name" value="Vaccinia Virus protein VP39"/>
    <property type="match status" value="2"/>
</dbReference>
<protein>
    <recommendedName>
        <fullName evidence="1">site-specific DNA-methyltransferase (adenine-specific)</fullName>
        <ecNumber evidence="1">2.1.1.72</ecNumber>
    </recommendedName>
</protein>
<dbReference type="PANTHER" id="PTHR33841:SF1">
    <property type="entry name" value="DNA METHYLTRANSFERASE A"/>
    <property type="match status" value="1"/>
</dbReference>
<evidence type="ECO:0000259" key="6">
    <source>
        <dbReference type="Pfam" id="PF07669"/>
    </source>
</evidence>
<evidence type="ECO:0000313" key="8">
    <source>
        <dbReference type="EMBL" id="MBG0564942.1"/>
    </source>
</evidence>
<dbReference type="InterPro" id="IPR029063">
    <property type="entry name" value="SAM-dependent_MTases_sf"/>
</dbReference>
<keyword evidence="4" id="KW-0949">S-adenosyl-L-methionine</keyword>
<keyword evidence="3" id="KW-0808">Transferase</keyword>
<organism evidence="8 9">
    <name type="scientific">Actinoplanes aureus</name>
    <dbReference type="NCBI Taxonomy" id="2792083"/>
    <lineage>
        <taxon>Bacteria</taxon>
        <taxon>Bacillati</taxon>
        <taxon>Actinomycetota</taxon>
        <taxon>Actinomycetes</taxon>
        <taxon>Micromonosporales</taxon>
        <taxon>Micromonosporaceae</taxon>
        <taxon>Actinoplanes</taxon>
    </lineage>
</organism>
<dbReference type="GO" id="GO:0032259">
    <property type="term" value="P:methylation"/>
    <property type="evidence" value="ECO:0007669"/>
    <property type="project" value="UniProtKB-KW"/>
</dbReference>
<dbReference type="RefSeq" id="WP_196416732.1">
    <property type="nucleotide sequence ID" value="NZ_JADQTO010000013.1"/>
</dbReference>
<comment type="catalytic activity">
    <reaction evidence="5">
        <text>a 2'-deoxyadenosine in DNA + S-adenosyl-L-methionine = an N(6)-methyl-2'-deoxyadenosine in DNA + S-adenosyl-L-homocysteine + H(+)</text>
        <dbReference type="Rhea" id="RHEA:15197"/>
        <dbReference type="Rhea" id="RHEA-COMP:12418"/>
        <dbReference type="Rhea" id="RHEA-COMP:12419"/>
        <dbReference type="ChEBI" id="CHEBI:15378"/>
        <dbReference type="ChEBI" id="CHEBI:57856"/>
        <dbReference type="ChEBI" id="CHEBI:59789"/>
        <dbReference type="ChEBI" id="CHEBI:90615"/>
        <dbReference type="ChEBI" id="CHEBI:90616"/>
        <dbReference type="EC" id="2.1.1.72"/>
    </reaction>
</comment>
<proteinExistence type="predicted"/>